<dbReference type="Proteomes" id="UP000309340">
    <property type="component" value="Unassembled WGS sequence"/>
</dbReference>
<dbReference type="STRING" id="329884.A0A4U0X5K8"/>
<reference evidence="2 3" key="1">
    <citation type="submission" date="2017-03" db="EMBL/GenBank/DDBJ databases">
        <title>Genomes of endolithic fungi from Antarctica.</title>
        <authorList>
            <person name="Coleine C."/>
            <person name="Masonjones S."/>
            <person name="Stajich J.E."/>
        </authorList>
    </citation>
    <scope>NUCLEOTIDE SEQUENCE [LARGE SCALE GENOMIC DNA]</scope>
    <source>
        <strain evidence="2 3">CCFEE 5184</strain>
    </source>
</reference>
<organism evidence="2 3">
    <name type="scientific">Friedmanniomyces simplex</name>
    <dbReference type="NCBI Taxonomy" id="329884"/>
    <lineage>
        <taxon>Eukaryota</taxon>
        <taxon>Fungi</taxon>
        <taxon>Dikarya</taxon>
        <taxon>Ascomycota</taxon>
        <taxon>Pezizomycotina</taxon>
        <taxon>Dothideomycetes</taxon>
        <taxon>Dothideomycetidae</taxon>
        <taxon>Mycosphaerellales</taxon>
        <taxon>Teratosphaeriaceae</taxon>
        <taxon>Friedmanniomyces</taxon>
    </lineage>
</organism>
<sequence>MQLYIGPNLRYFFQDGKGNSRYRATPEFLKVFTNKQITTIHNVAFGTGESFYIGYTAVDGRASAWFEPEDDYPKLFSWLQKEHMQHDFSQVSVSLGLDGAFFASSNQGHRWRNIPKDACNYYQTFTQPDLFHSKRYPQMSSLDLVKEISKAQYAILNPFAPDQHFIVFADGSAHYSLPQQWAGDIASLFQQYASQTVQAQKPRLPGRFGRHGSASSTSNVSSSYTAPTVVQSQQQLQQQPSTLNQAFRFGNNILDPYNNVTNAGDQSDGGGFVGSAGDFSVNQAMVTMQSSVNTMNTVANVGGQGMDLVNQIAGNGLLVGQVAGQFVGAAAGCTVMWMH</sequence>
<name>A0A4U0X5K8_9PEZI</name>
<evidence type="ECO:0000313" key="2">
    <source>
        <dbReference type="EMBL" id="TKA71181.1"/>
    </source>
</evidence>
<protein>
    <submittedName>
        <fullName evidence="2">Uncharacterized protein</fullName>
    </submittedName>
</protein>
<gene>
    <name evidence="2" type="ORF">B0A55_09513</name>
</gene>
<proteinExistence type="predicted"/>
<feature type="compositionally biased region" description="Low complexity" evidence="1">
    <location>
        <begin position="213"/>
        <end position="222"/>
    </location>
</feature>
<feature type="region of interest" description="Disordered" evidence="1">
    <location>
        <begin position="200"/>
        <end position="222"/>
    </location>
</feature>
<keyword evidence="3" id="KW-1185">Reference proteome</keyword>
<evidence type="ECO:0000313" key="3">
    <source>
        <dbReference type="Proteomes" id="UP000309340"/>
    </source>
</evidence>
<accession>A0A4U0X5K8</accession>
<evidence type="ECO:0000256" key="1">
    <source>
        <dbReference type="SAM" id="MobiDB-lite"/>
    </source>
</evidence>
<dbReference type="EMBL" id="NAJQ01000363">
    <property type="protein sequence ID" value="TKA71181.1"/>
    <property type="molecule type" value="Genomic_DNA"/>
</dbReference>
<dbReference type="AlphaFoldDB" id="A0A4U0X5K8"/>
<comment type="caution">
    <text evidence="2">The sequence shown here is derived from an EMBL/GenBank/DDBJ whole genome shotgun (WGS) entry which is preliminary data.</text>
</comment>
<dbReference type="OrthoDB" id="4354287at2759"/>